<accession>A0A1I3VWC9</accession>
<organism evidence="6 7">
    <name type="scientific">Desulfomicrobium apsheronum</name>
    <dbReference type="NCBI Taxonomy" id="52560"/>
    <lineage>
        <taxon>Bacteria</taxon>
        <taxon>Pseudomonadati</taxon>
        <taxon>Thermodesulfobacteriota</taxon>
        <taxon>Desulfovibrionia</taxon>
        <taxon>Desulfovibrionales</taxon>
        <taxon>Desulfomicrobiaceae</taxon>
        <taxon>Desulfomicrobium</taxon>
    </lineage>
</organism>
<dbReference type="Pfam" id="PF01553">
    <property type="entry name" value="Acyltransferase"/>
    <property type="match status" value="1"/>
</dbReference>
<dbReference type="GO" id="GO:0006654">
    <property type="term" value="P:phosphatidic acid biosynthetic process"/>
    <property type="evidence" value="ECO:0007669"/>
    <property type="project" value="TreeGrafter"/>
</dbReference>
<keyword evidence="4" id="KW-0472">Membrane</keyword>
<evidence type="ECO:0000256" key="3">
    <source>
        <dbReference type="ARBA" id="ARBA00023315"/>
    </source>
</evidence>
<dbReference type="PANTHER" id="PTHR10434:SF40">
    <property type="entry name" value="1-ACYL-SN-GLYCEROL-3-PHOSPHATE ACYLTRANSFERASE"/>
    <property type="match status" value="1"/>
</dbReference>
<dbReference type="OrthoDB" id="9809618at2"/>
<sequence>MDTSQNPYTLRSILRNIGFYCGFIILNLLIFIISLPLYLILRTVNKDSQGQAVRRIIWIYGRMWIILTSLFVKVKIDTKKVTDYPKPSIILVNHQSFFDAFCMGTLPIYDIVFLVRSWPFRIPFYGHYMRKAKYINSENMSCEEFVSEAREKLNQGISIIIFPEGTRSKNGQLGRFYSGAFKLAMESKHPIVPVCIEGTGKFLPKGKLLITANPISIRTLPTIDPIEFEKFGQKAHIELRKKVKRMFLKELEQSFSHYDSTLYAQTCSLRETQ</sequence>
<keyword evidence="4" id="KW-0812">Transmembrane</keyword>
<evidence type="ECO:0000313" key="7">
    <source>
        <dbReference type="Proteomes" id="UP000198635"/>
    </source>
</evidence>
<dbReference type="SMART" id="SM00563">
    <property type="entry name" value="PlsC"/>
    <property type="match status" value="1"/>
</dbReference>
<keyword evidence="7" id="KW-1185">Reference proteome</keyword>
<feature type="domain" description="Phospholipid/glycerol acyltransferase" evidence="5">
    <location>
        <begin position="88"/>
        <end position="199"/>
    </location>
</feature>
<dbReference type="Proteomes" id="UP000198635">
    <property type="component" value="Unassembled WGS sequence"/>
</dbReference>
<dbReference type="GO" id="GO:0003841">
    <property type="term" value="F:1-acylglycerol-3-phosphate O-acyltransferase activity"/>
    <property type="evidence" value="ECO:0007669"/>
    <property type="project" value="TreeGrafter"/>
</dbReference>
<dbReference type="EMBL" id="FORX01000011">
    <property type="protein sequence ID" value="SFJ98441.1"/>
    <property type="molecule type" value="Genomic_DNA"/>
</dbReference>
<feature type="transmembrane region" description="Helical" evidence="4">
    <location>
        <begin position="17"/>
        <end position="41"/>
    </location>
</feature>
<name>A0A1I3VWC9_9BACT</name>
<dbReference type="STRING" id="52560.SAMN04488082_11134"/>
<keyword evidence="2 6" id="KW-0808">Transferase</keyword>
<dbReference type="RefSeq" id="WP_092375529.1">
    <property type="nucleotide sequence ID" value="NZ_FORX01000011.1"/>
</dbReference>
<gene>
    <name evidence="6" type="ORF">SAMN04488082_11134</name>
</gene>
<evidence type="ECO:0000256" key="2">
    <source>
        <dbReference type="ARBA" id="ARBA00022679"/>
    </source>
</evidence>
<comment type="pathway">
    <text evidence="1">Lipid metabolism.</text>
</comment>
<feature type="transmembrane region" description="Helical" evidence="4">
    <location>
        <begin position="53"/>
        <end position="76"/>
    </location>
</feature>
<dbReference type="InterPro" id="IPR002123">
    <property type="entry name" value="Plipid/glycerol_acylTrfase"/>
</dbReference>
<dbReference type="CDD" id="cd07989">
    <property type="entry name" value="LPLAT_AGPAT-like"/>
    <property type="match status" value="1"/>
</dbReference>
<evidence type="ECO:0000313" key="6">
    <source>
        <dbReference type="EMBL" id="SFJ98441.1"/>
    </source>
</evidence>
<keyword evidence="4" id="KW-1133">Transmembrane helix</keyword>
<keyword evidence="3 6" id="KW-0012">Acyltransferase</keyword>
<dbReference type="AlphaFoldDB" id="A0A1I3VWC9"/>
<protein>
    <submittedName>
        <fullName evidence="6">1-acyl-sn-glycerol-3-phosphate acyltransferase</fullName>
    </submittedName>
</protein>
<dbReference type="SUPFAM" id="SSF69593">
    <property type="entry name" value="Glycerol-3-phosphate (1)-acyltransferase"/>
    <property type="match status" value="1"/>
</dbReference>
<reference evidence="7" key="1">
    <citation type="submission" date="2016-10" db="EMBL/GenBank/DDBJ databases">
        <authorList>
            <person name="Varghese N."/>
            <person name="Submissions S."/>
        </authorList>
    </citation>
    <scope>NUCLEOTIDE SEQUENCE [LARGE SCALE GENOMIC DNA]</scope>
    <source>
        <strain evidence="7">DSM 5918</strain>
    </source>
</reference>
<evidence type="ECO:0000259" key="5">
    <source>
        <dbReference type="SMART" id="SM00563"/>
    </source>
</evidence>
<proteinExistence type="predicted"/>
<dbReference type="PANTHER" id="PTHR10434">
    <property type="entry name" value="1-ACYL-SN-GLYCEROL-3-PHOSPHATE ACYLTRANSFERASE"/>
    <property type="match status" value="1"/>
</dbReference>
<evidence type="ECO:0000256" key="1">
    <source>
        <dbReference type="ARBA" id="ARBA00005189"/>
    </source>
</evidence>
<evidence type="ECO:0000256" key="4">
    <source>
        <dbReference type="SAM" id="Phobius"/>
    </source>
</evidence>